<dbReference type="PANTHER" id="PTHR13271">
    <property type="entry name" value="UNCHARACTERIZED PUTATIVE METHYLTRANSFERASE"/>
    <property type="match status" value="1"/>
</dbReference>
<dbReference type="GO" id="GO:0016279">
    <property type="term" value="F:protein-lysine N-methyltransferase activity"/>
    <property type="evidence" value="ECO:0007669"/>
    <property type="project" value="TreeGrafter"/>
</dbReference>
<evidence type="ECO:0000313" key="3">
    <source>
        <dbReference type="Proteomes" id="UP001295423"/>
    </source>
</evidence>
<evidence type="ECO:0000256" key="1">
    <source>
        <dbReference type="SAM" id="SignalP"/>
    </source>
</evidence>
<sequence length="467" mass="53817">MMIYRLLSTLALCSVSAVAFQVKRNNPLCYHGQALGKCQQSIRDTIMDPTISRDLDSFKSWTKENGVLLADGLDLSSSPDGDWFISLSKPINEAQVLMTIPKELRLSSTTIRDELGSDVGKAVEYLQSKKLDEQSHQFYLWIRILQEYEKGEASKWHGWMKSLPRTFNSAVSMDEEELECLPPFAWSLAKMVRLHHEAFLEAIKMIAEGVLSDETKADKEVLLWAFNVVFTRCWGKEDFDDKNRHDLVPMGDMFNHGDPPNTFIDYDEDTDECHIILKEDADPSTPLKLSYGHSRVPSKFLSIFGFVDESQTEIFCQMLVTNPTKKHVEIGYDTDKMLFDTRDGTIADAIFDVTLYSILEQVPELQEKFYRAHVDKDKETKGYLRQQYHLETCIMIKNHIDSSLKIFEDVLQKCVNLNPVEHPRLETIYKHNLFFHQTFHKAQGTINAMTKEEMMIRKERENSVAAS</sequence>
<evidence type="ECO:0000313" key="2">
    <source>
        <dbReference type="EMBL" id="CAJ1957825.1"/>
    </source>
</evidence>
<dbReference type="CDD" id="cd10527">
    <property type="entry name" value="SET_LSMT"/>
    <property type="match status" value="1"/>
</dbReference>
<keyword evidence="3" id="KW-1185">Reference proteome</keyword>
<feature type="signal peptide" evidence="1">
    <location>
        <begin position="1"/>
        <end position="19"/>
    </location>
</feature>
<name>A0AAD2FZB3_9STRA</name>
<accession>A0AAD2FZB3</accession>
<organism evidence="2 3">
    <name type="scientific">Cylindrotheca closterium</name>
    <dbReference type="NCBI Taxonomy" id="2856"/>
    <lineage>
        <taxon>Eukaryota</taxon>
        <taxon>Sar</taxon>
        <taxon>Stramenopiles</taxon>
        <taxon>Ochrophyta</taxon>
        <taxon>Bacillariophyta</taxon>
        <taxon>Bacillariophyceae</taxon>
        <taxon>Bacillariophycidae</taxon>
        <taxon>Bacillariales</taxon>
        <taxon>Bacillariaceae</taxon>
        <taxon>Cylindrotheca</taxon>
    </lineage>
</organism>
<dbReference type="InterPro" id="IPR046341">
    <property type="entry name" value="SET_dom_sf"/>
</dbReference>
<dbReference type="Proteomes" id="UP001295423">
    <property type="component" value="Unassembled WGS sequence"/>
</dbReference>
<dbReference type="SUPFAM" id="SSF82199">
    <property type="entry name" value="SET domain"/>
    <property type="match status" value="1"/>
</dbReference>
<dbReference type="EMBL" id="CAKOGP040001958">
    <property type="protein sequence ID" value="CAJ1957825.1"/>
    <property type="molecule type" value="Genomic_DNA"/>
</dbReference>
<dbReference type="AlphaFoldDB" id="A0AAD2FZB3"/>
<reference evidence="2" key="1">
    <citation type="submission" date="2023-08" db="EMBL/GenBank/DDBJ databases">
        <authorList>
            <person name="Audoor S."/>
            <person name="Bilcke G."/>
        </authorList>
    </citation>
    <scope>NUCLEOTIDE SEQUENCE</scope>
</reference>
<protein>
    <recommendedName>
        <fullName evidence="4">SET domain-containing protein</fullName>
    </recommendedName>
</protein>
<keyword evidence="1" id="KW-0732">Signal</keyword>
<dbReference type="PANTHER" id="PTHR13271:SF137">
    <property type="entry name" value="SET DOMAIN-CONTAINING PROTEIN"/>
    <property type="match status" value="1"/>
</dbReference>
<dbReference type="Gene3D" id="3.90.1410.10">
    <property type="entry name" value="set domain protein methyltransferase, domain 1"/>
    <property type="match status" value="1"/>
</dbReference>
<evidence type="ECO:0008006" key="4">
    <source>
        <dbReference type="Google" id="ProtNLM"/>
    </source>
</evidence>
<proteinExistence type="predicted"/>
<comment type="caution">
    <text evidence="2">The sequence shown here is derived from an EMBL/GenBank/DDBJ whole genome shotgun (WGS) entry which is preliminary data.</text>
</comment>
<gene>
    <name evidence="2" type="ORF">CYCCA115_LOCUS16894</name>
</gene>
<dbReference type="InterPro" id="IPR050600">
    <property type="entry name" value="SETD3_SETD6_MTase"/>
</dbReference>
<feature type="chain" id="PRO_5042113840" description="SET domain-containing protein" evidence="1">
    <location>
        <begin position="20"/>
        <end position="467"/>
    </location>
</feature>